<evidence type="ECO:0000313" key="2">
    <source>
        <dbReference type="Proteomes" id="UP001195769"/>
    </source>
</evidence>
<gene>
    <name evidence="1" type="ORF">F5891DRAFT_1196194</name>
</gene>
<protein>
    <submittedName>
        <fullName evidence="1">Uncharacterized protein</fullName>
    </submittedName>
</protein>
<comment type="caution">
    <text evidence="1">The sequence shown here is derived from an EMBL/GenBank/DDBJ whole genome shotgun (WGS) entry which is preliminary data.</text>
</comment>
<reference evidence="1" key="1">
    <citation type="journal article" date="2020" name="New Phytol.">
        <title>Comparative genomics reveals dynamic genome evolution in host specialist ectomycorrhizal fungi.</title>
        <authorList>
            <person name="Lofgren L.A."/>
            <person name="Nguyen N.H."/>
            <person name="Vilgalys R."/>
            <person name="Ruytinx J."/>
            <person name="Liao H.L."/>
            <person name="Branco S."/>
            <person name="Kuo A."/>
            <person name="LaButti K."/>
            <person name="Lipzen A."/>
            <person name="Andreopoulos W."/>
            <person name="Pangilinan J."/>
            <person name="Riley R."/>
            <person name="Hundley H."/>
            <person name="Na H."/>
            <person name="Barry K."/>
            <person name="Grigoriev I.V."/>
            <person name="Stajich J.E."/>
            <person name="Kennedy P.G."/>
        </authorList>
    </citation>
    <scope>NUCLEOTIDE SEQUENCE</scope>
    <source>
        <strain evidence="1">FC203</strain>
    </source>
</reference>
<name>A0AAD4DTJ6_9AGAM</name>
<dbReference type="RefSeq" id="XP_041219143.1">
    <property type="nucleotide sequence ID" value="XM_041368263.1"/>
</dbReference>
<dbReference type="Gene3D" id="1.25.10.70">
    <property type="match status" value="1"/>
</dbReference>
<dbReference type="Proteomes" id="UP001195769">
    <property type="component" value="Unassembled WGS sequence"/>
</dbReference>
<sequence length="122" mass="14045">MNLVDNIHKVLLNEAQPPSQSFLGQLSVPFHQILLQVIYFRAHCRFWLVDATLPLGIDALRLTFDSARTQLDLDLERDMELLFAVFDQCTRPDINVSSVTWLTRCQDPDVIKSSLESLTRQM</sequence>
<accession>A0AAD4DTJ6</accession>
<proteinExistence type="predicted"/>
<evidence type="ECO:0000313" key="1">
    <source>
        <dbReference type="EMBL" id="KAG1893567.1"/>
    </source>
</evidence>
<dbReference type="EMBL" id="JABBWK010000095">
    <property type="protein sequence ID" value="KAG1893567.1"/>
    <property type="molecule type" value="Genomic_DNA"/>
</dbReference>
<dbReference type="AlphaFoldDB" id="A0AAD4DTJ6"/>
<organism evidence="1 2">
    <name type="scientific">Suillus fuscotomentosus</name>
    <dbReference type="NCBI Taxonomy" id="1912939"/>
    <lineage>
        <taxon>Eukaryota</taxon>
        <taxon>Fungi</taxon>
        <taxon>Dikarya</taxon>
        <taxon>Basidiomycota</taxon>
        <taxon>Agaricomycotina</taxon>
        <taxon>Agaricomycetes</taxon>
        <taxon>Agaricomycetidae</taxon>
        <taxon>Boletales</taxon>
        <taxon>Suillineae</taxon>
        <taxon>Suillaceae</taxon>
        <taxon>Suillus</taxon>
    </lineage>
</organism>
<dbReference type="GeneID" id="64662561"/>
<keyword evidence="2" id="KW-1185">Reference proteome</keyword>